<dbReference type="PROSITE" id="PS00491">
    <property type="entry name" value="PROLINE_PEPTIDASE"/>
    <property type="match status" value="1"/>
</dbReference>
<feature type="domain" description="Peptidase M24" evidence="3">
    <location>
        <begin position="138"/>
        <end position="339"/>
    </location>
</feature>
<dbReference type="CDD" id="cd01092">
    <property type="entry name" value="APP-like"/>
    <property type="match status" value="1"/>
</dbReference>
<dbReference type="InterPro" id="IPR029149">
    <property type="entry name" value="Creatin/AminoP/Spt16_N"/>
</dbReference>
<proteinExistence type="predicted"/>
<keyword evidence="6" id="KW-1185">Reference proteome</keyword>
<dbReference type="PRINTS" id="PR00599">
    <property type="entry name" value="MAPEPTIDASE"/>
</dbReference>
<organism evidence="5 6">
    <name type="scientific">Planococcus shenhongbingii</name>
    <dbReference type="NCBI Taxonomy" id="3058398"/>
    <lineage>
        <taxon>Bacteria</taxon>
        <taxon>Bacillati</taxon>
        <taxon>Bacillota</taxon>
        <taxon>Bacilli</taxon>
        <taxon>Bacillales</taxon>
        <taxon>Caryophanaceae</taxon>
        <taxon>Planococcus</taxon>
    </lineage>
</organism>
<dbReference type="EC" id="3.4.11.9" evidence="5"/>
<gene>
    <name evidence="5" type="ORF">QWY13_09515</name>
</gene>
<keyword evidence="1" id="KW-0479">Metal-binding</keyword>
<dbReference type="InterPro" id="IPR000994">
    <property type="entry name" value="Pept_M24"/>
</dbReference>
<dbReference type="RefSeq" id="WP_301856360.1">
    <property type="nucleotide sequence ID" value="NZ_JAUJWU010000002.1"/>
</dbReference>
<evidence type="ECO:0000256" key="1">
    <source>
        <dbReference type="ARBA" id="ARBA00022723"/>
    </source>
</evidence>
<name>A0ABT8NCW8_9BACL</name>
<evidence type="ECO:0000313" key="5">
    <source>
        <dbReference type="EMBL" id="MDN7245741.1"/>
    </source>
</evidence>
<dbReference type="SUPFAM" id="SSF55920">
    <property type="entry name" value="Creatinase/aminopeptidase"/>
    <property type="match status" value="1"/>
</dbReference>
<keyword evidence="5" id="KW-0645">Protease</keyword>
<dbReference type="Pfam" id="PF00557">
    <property type="entry name" value="Peptidase_M24"/>
    <property type="match status" value="1"/>
</dbReference>
<dbReference type="PANTHER" id="PTHR46112">
    <property type="entry name" value="AMINOPEPTIDASE"/>
    <property type="match status" value="1"/>
</dbReference>
<comment type="caution">
    <text evidence="5">The sequence shown here is derived from an EMBL/GenBank/DDBJ whole genome shotgun (WGS) entry which is preliminary data.</text>
</comment>
<dbReference type="InterPro" id="IPR000587">
    <property type="entry name" value="Creatinase_N"/>
</dbReference>
<evidence type="ECO:0000259" key="4">
    <source>
        <dbReference type="Pfam" id="PF01321"/>
    </source>
</evidence>
<dbReference type="InterPro" id="IPR036005">
    <property type="entry name" value="Creatinase/aminopeptidase-like"/>
</dbReference>
<dbReference type="Gene3D" id="3.40.350.10">
    <property type="entry name" value="Creatinase/prolidase N-terminal domain"/>
    <property type="match status" value="1"/>
</dbReference>
<dbReference type="SUPFAM" id="SSF53092">
    <property type="entry name" value="Creatinase/prolidase N-terminal domain"/>
    <property type="match status" value="1"/>
</dbReference>
<dbReference type="PANTHER" id="PTHR46112:SF3">
    <property type="entry name" value="AMINOPEPTIDASE YPDF"/>
    <property type="match status" value="1"/>
</dbReference>
<keyword evidence="2 5" id="KW-0378">Hydrolase</keyword>
<dbReference type="EMBL" id="JAUJWU010000002">
    <property type="protein sequence ID" value="MDN7245741.1"/>
    <property type="molecule type" value="Genomic_DNA"/>
</dbReference>
<evidence type="ECO:0000313" key="6">
    <source>
        <dbReference type="Proteomes" id="UP001172142"/>
    </source>
</evidence>
<feature type="domain" description="Creatinase N-terminal" evidence="4">
    <location>
        <begin position="6"/>
        <end position="129"/>
    </location>
</feature>
<protein>
    <submittedName>
        <fullName evidence="5">Aminopeptidase P family protein</fullName>
        <ecNumber evidence="5">3.4.11.9</ecNumber>
    </submittedName>
</protein>
<dbReference type="InterPro" id="IPR001131">
    <property type="entry name" value="Peptidase_M24B_aminopep-P_CS"/>
</dbReference>
<accession>A0ABT8NCW8</accession>
<sequence length="355" mass="38935">MTPLKLQKLRTEMEQQQLEALLITSQYNLRYITGFTGTAGLALVTQNKAYFITDFRYTEQAGSQVKEFEVVQAKTNLLEEAAEIARNLAVKSLAFEKDYVTYASFLEYQAKIEADLKPISGLIEKIRMIKTPEEVSILKAAAKIADDAYEHICKFIKAGQTELEISNELEFFMRKQGATSSSFDTIVASGLRSALPHGVATDKKIENGDFITLDYGALYNGYISDITRTVAVGEPSGKLKEIYQIVLDAQVMAVEKIGPGMTGIEADAIARDYIKSKGYGEAFGHSTGHGIGLEVHEAPGLSFKSQTVLEAGMAVTVEPGIYLPGIGGVRIEDDILITESGNERLTHSTKELRIL</sequence>
<reference evidence="5 6" key="1">
    <citation type="submission" date="2023-07" db="EMBL/GenBank/DDBJ databases">
        <title>Novel species in genus Planococcus.</title>
        <authorList>
            <person name="Ning S."/>
        </authorList>
    </citation>
    <scope>NUCLEOTIDE SEQUENCE [LARGE SCALE GENOMIC DNA]</scope>
    <source>
        <strain evidence="5 6">N017</strain>
    </source>
</reference>
<dbReference type="InterPro" id="IPR001714">
    <property type="entry name" value="Pept_M24_MAP"/>
</dbReference>
<evidence type="ECO:0000256" key="2">
    <source>
        <dbReference type="ARBA" id="ARBA00022801"/>
    </source>
</evidence>
<dbReference type="Pfam" id="PF01321">
    <property type="entry name" value="Creatinase_N"/>
    <property type="match status" value="1"/>
</dbReference>
<dbReference type="Proteomes" id="UP001172142">
    <property type="component" value="Unassembled WGS sequence"/>
</dbReference>
<dbReference type="GO" id="GO:0004177">
    <property type="term" value="F:aminopeptidase activity"/>
    <property type="evidence" value="ECO:0007669"/>
    <property type="project" value="UniProtKB-KW"/>
</dbReference>
<evidence type="ECO:0000259" key="3">
    <source>
        <dbReference type="Pfam" id="PF00557"/>
    </source>
</evidence>
<dbReference type="InterPro" id="IPR050659">
    <property type="entry name" value="Peptidase_M24B"/>
</dbReference>
<keyword evidence="5" id="KW-0031">Aminopeptidase</keyword>
<dbReference type="Gene3D" id="3.90.230.10">
    <property type="entry name" value="Creatinase/methionine aminopeptidase superfamily"/>
    <property type="match status" value="1"/>
</dbReference>